<dbReference type="EMBL" id="CU459003">
    <property type="protein sequence ID" value="CAM74669.1"/>
    <property type="molecule type" value="Genomic_DNA"/>
</dbReference>
<accession>A4TVL2</accession>
<keyword evidence="1" id="KW-0812">Transmembrane</keyword>
<evidence type="ECO:0000256" key="1">
    <source>
        <dbReference type="SAM" id="Phobius"/>
    </source>
</evidence>
<proteinExistence type="predicted"/>
<protein>
    <submittedName>
        <fullName evidence="2">Uncharacterized protein</fullName>
    </submittedName>
</protein>
<keyword evidence="1" id="KW-0472">Membrane</keyword>
<keyword evidence="1" id="KW-1133">Transmembrane helix</keyword>
<gene>
    <name evidence="2" type="ORF">MGR_0881</name>
</gene>
<reference evidence="2" key="1">
    <citation type="journal article" date="2007" name="J. Bacteriol.">
        <title>Comparative genome analysis of four magnetotactic bacteria reveals a complex set of group-specific genes implicated in magnetosome biomineralization and function.</title>
        <authorList>
            <person name="Richter M."/>
            <person name="Kube M."/>
            <person name="Bazylinski D.A."/>
            <person name="Lombardot T."/>
            <person name="Gloeckner F.O."/>
            <person name="Reinhardt R."/>
            <person name="Schueler D."/>
        </authorList>
    </citation>
    <scope>NUCLEOTIDE SEQUENCE</scope>
    <source>
        <strain evidence="2">MSR-1</strain>
    </source>
</reference>
<feature type="transmembrane region" description="Helical" evidence="1">
    <location>
        <begin position="12"/>
        <end position="34"/>
    </location>
</feature>
<dbReference type="AlphaFoldDB" id="A4TVL2"/>
<evidence type="ECO:0000313" key="2">
    <source>
        <dbReference type="EMBL" id="CAM74669.1"/>
    </source>
</evidence>
<sequence length="46" mass="4902">MLKSLTEKFMSIETIAIASGLVFGAGLIIAKLLIGRALANKALREK</sequence>
<name>A4TVL2_9PROT</name>
<organism evidence="2">
    <name type="scientific">Magnetospirillum gryphiswaldense</name>
    <dbReference type="NCBI Taxonomy" id="55518"/>
    <lineage>
        <taxon>Bacteria</taxon>
        <taxon>Pseudomonadati</taxon>
        <taxon>Pseudomonadota</taxon>
        <taxon>Alphaproteobacteria</taxon>
        <taxon>Rhodospirillales</taxon>
        <taxon>Rhodospirillaceae</taxon>
        <taxon>Magnetospirillum</taxon>
    </lineage>
</organism>